<comment type="subcellular location">
    <subcellularLocation>
        <location evidence="1">Membrane</location>
        <topology evidence="1">Multi-pass membrane protein</topology>
    </subcellularLocation>
</comment>
<evidence type="ECO:0000313" key="16">
    <source>
        <dbReference type="Proteomes" id="UP001187531"/>
    </source>
</evidence>
<keyword evidence="7 12" id="KW-0560">Oxidoreductase</keyword>
<feature type="transmembrane region" description="Helical" evidence="13">
    <location>
        <begin position="210"/>
        <end position="228"/>
    </location>
</feature>
<keyword evidence="5" id="KW-0276">Fatty acid metabolism</keyword>
<dbReference type="PRINTS" id="PR00075">
    <property type="entry name" value="FACDDSATRASE"/>
</dbReference>
<keyword evidence="8" id="KW-0408">Iron</keyword>
<keyword evidence="9" id="KW-0443">Lipid metabolism</keyword>
<dbReference type="GO" id="GO:0005506">
    <property type="term" value="F:iron ion binding"/>
    <property type="evidence" value="ECO:0007669"/>
    <property type="project" value="TreeGrafter"/>
</dbReference>
<dbReference type="PANTHER" id="PTHR11351">
    <property type="entry name" value="ACYL-COA DESATURASE"/>
    <property type="match status" value="1"/>
</dbReference>
<evidence type="ECO:0000259" key="14">
    <source>
        <dbReference type="Pfam" id="PF00487"/>
    </source>
</evidence>
<keyword evidence="11 12" id="KW-0275">Fatty acid biosynthesis</keyword>
<feature type="transmembrane region" description="Helical" evidence="13">
    <location>
        <begin position="90"/>
        <end position="108"/>
    </location>
</feature>
<comment type="cofactor">
    <cofactor evidence="12">
        <name>Fe(2+)</name>
        <dbReference type="ChEBI" id="CHEBI:29033"/>
    </cofactor>
</comment>
<evidence type="ECO:0000256" key="13">
    <source>
        <dbReference type="SAM" id="Phobius"/>
    </source>
</evidence>
<evidence type="ECO:0000256" key="5">
    <source>
        <dbReference type="ARBA" id="ARBA00022832"/>
    </source>
</evidence>
<evidence type="ECO:0000256" key="6">
    <source>
        <dbReference type="ARBA" id="ARBA00022989"/>
    </source>
</evidence>
<keyword evidence="16" id="KW-1185">Reference proteome</keyword>
<sequence length="365" mass="42921">MFMCHSFSSLFSLIARVRNRDIFPQMESESVTLSEFIEADRAGQIRIQDERRYFKTDVVWRNVGMFILLHTAAIYGFYLGLFFAKWETLVFAWLVHLFSGMLGITAGAHRLWSHKSYKATLPLRVILMIAQTTALQNDIYEWCRDHRVHHKFSETDGDPHNSKRGLFFAHMGWLMMKKDQMVIEKGRKIDCTDLLEDPVVAFQRRFYRPLAILFCFVLPGVLPVVLWNESILVSYFFPTFSRYVFTLHMTWLVNSAAHFFGDKPYDRFIKATENGLVTLCTGGEGWHNYHHTFPQDYRAAELGWWRFNLTTNFIDCMAWLGLVMDRKSVSLEMAWRRAKKSGDGTHEKELKWILERLAEELPVNW</sequence>
<evidence type="ECO:0000256" key="8">
    <source>
        <dbReference type="ARBA" id="ARBA00023004"/>
    </source>
</evidence>
<organism evidence="15 16">
    <name type="scientific">Artemia franciscana</name>
    <name type="common">Brine shrimp</name>
    <name type="synonym">Artemia sanfranciscana</name>
    <dbReference type="NCBI Taxonomy" id="6661"/>
    <lineage>
        <taxon>Eukaryota</taxon>
        <taxon>Metazoa</taxon>
        <taxon>Ecdysozoa</taxon>
        <taxon>Arthropoda</taxon>
        <taxon>Crustacea</taxon>
        <taxon>Branchiopoda</taxon>
        <taxon>Anostraca</taxon>
        <taxon>Artemiidae</taxon>
        <taxon>Artemia</taxon>
    </lineage>
</organism>
<dbReference type="GO" id="GO:0004768">
    <property type="term" value="F:stearoyl-CoA 9-desaturase activity"/>
    <property type="evidence" value="ECO:0007669"/>
    <property type="project" value="TreeGrafter"/>
</dbReference>
<evidence type="ECO:0000256" key="1">
    <source>
        <dbReference type="ARBA" id="ARBA00004141"/>
    </source>
</evidence>
<evidence type="ECO:0000256" key="3">
    <source>
        <dbReference type="ARBA" id="ARBA00022516"/>
    </source>
</evidence>
<evidence type="ECO:0000256" key="4">
    <source>
        <dbReference type="ARBA" id="ARBA00022692"/>
    </source>
</evidence>
<dbReference type="InterPro" id="IPR005804">
    <property type="entry name" value="FA_desaturase_dom"/>
</dbReference>
<dbReference type="Pfam" id="PF00487">
    <property type="entry name" value="FA_desaturase"/>
    <property type="match status" value="1"/>
</dbReference>
<dbReference type="PANTHER" id="PTHR11351:SF31">
    <property type="entry name" value="DESATURASE 1, ISOFORM A-RELATED"/>
    <property type="match status" value="1"/>
</dbReference>
<dbReference type="Proteomes" id="UP001187531">
    <property type="component" value="Unassembled WGS sequence"/>
</dbReference>
<evidence type="ECO:0000256" key="12">
    <source>
        <dbReference type="RuleBase" id="RU000581"/>
    </source>
</evidence>
<keyword evidence="3 12" id="KW-0444">Lipid biosynthesis</keyword>
<comment type="caution">
    <text evidence="15">The sequence shown here is derived from an EMBL/GenBank/DDBJ whole genome shotgun (WGS) entry which is preliminary data.</text>
</comment>
<evidence type="ECO:0000313" key="15">
    <source>
        <dbReference type="EMBL" id="KAK2713401.1"/>
    </source>
</evidence>
<comment type="similarity">
    <text evidence="2 12">Belongs to the fatty acid desaturase type 1 family.</text>
</comment>
<accession>A0AA88HWE9</accession>
<feature type="domain" description="Fatty acid desaturase" evidence="14">
    <location>
        <begin position="91"/>
        <end position="295"/>
    </location>
</feature>
<evidence type="ECO:0000256" key="7">
    <source>
        <dbReference type="ARBA" id="ARBA00023002"/>
    </source>
</evidence>
<name>A0AA88HWE9_ARTSF</name>
<dbReference type="GO" id="GO:0006636">
    <property type="term" value="P:unsaturated fatty acid biosynthetic process"/>
    <property type="evidence" value="ECO:0007669"/>
    <property type="project" value="TreeGrafter"/>
</dbReference>
<dbReference type="InterPro" id="IPR015876">
    <property type="entry name" value="Acyl-CoA_DS"/>
</dbReference>
<evidence type="ECO:0000256" key="10">
    <source>
        <dbReference type="ARBA" id="ARBA00023136"/>
    </source>
</evidence>
<dbReference type="CDD" id="cd03505">
    <property type="entry name" value="Delta9-FADS-like"/>
    <property type="match status" value="1"/>
</dbReference>
<comment type="domain">
    <text evidence="12">The histidine box domains are involved in binding the catalytic metal ions.</text>
</comment>
<keyword evidence="10 13" id="KW-0472">Membrane</keyword>
<feature type="transmembrane region" description="Helical" evidence="13">
    <location>
        <begin position="58"/>
        <end position="84"/>
    </location>
</feature>
<evidence type="ECO:0000256" key="9">
    <source>
        <dbReference type="ARBA" id="ARBA00023098"/>
    </source>
</evidence>
<gene>
    <name evidence="15" type="ORF">QYM36_009313</name>
</gene>
<dbReference type="AlphaFoldDB" id="A0AA88HWE9"/>
<protein>
    <recommendedName>
        <fullName evidence="14">Fatty acid desaturase domain-containing protein</fullName>
    </recommendedName>
</protein>
<proteinExistence type="inferred from homology"/>
<feature type="transmembrane region" description="Helical" evidence="13">
    <location>
        <begin position="240"/>
        <end position="260"/>
    </location>
</feature>
<keyword evidence="4 12" id="KW-0812">Transmembrane</keyword>
<dbReference type="EMBL" id="JAVRJZ010000014">
    <property type="protein sequence ID" value="KAK2713401.1"/>
    <property type="molecule type" value="Genomic_DNA"/>
</dbReference>
<evidence type="ECO:0000256" key="11">
    <source>
        <dbReference type="ARBA" id="ARBA00023160"/>
    </source>
</evidence>
<keyword evidence="6 13" id="KW-1133">Transmembrane helix</keyword>
<dbReference type="GO" id="GO:0005789">
    <property type="term" value="C:endoplasmic reticulum membrane"/>
    <property type="evidence" value="ECO:0007669"/>
    <property type="project" value="TreeGrafter"/>
</dbReference>
<reference evidence="15" key="1">
    <citation type="submission" date="2023-07" db="EMBL/GenBank/DDBJ databases">
        <title>Chromosome-level genome assembly of Artemia franciscana.</title>
        <authorList>
            <person name="Jo E."/>
        </authorList>
    </citation>
    <scope>NUCLEOTIDE SEQUENCE</scope>
    <source>
        <tissue evidence="15">Whole body</tissue>
    </source>
</reference>
<evidence type="ECO:0000256" key="2">
    <source>
        <dbReference type="ARBA" id="ARBA00009295"/>
    </source>
</evidence>